<protein>
    <submittedName>
        <fullName evidence="2">Helix-turn-helix</fullName>
    </submittedName>
</protein>
<dbReference type="RefSeq" id="WP_021420977.1">
    <property type="nucleotide sequence ID" value="NZ_AP025565.1"/>
</dbReference>
<dbReference type="EMBL" id="CACRTE010000020">
    <property type="protein sequence ID" value="VYT10805.1"/>
    <property type="molecule type" value="Genomic_DNA"/>
</dbReference>
<reference evidence="2" key="1">
    <citation type="submission" date="2019-11" db="EMBL/GenBank/DDBJ databases">
        <authorList>
            <person name="Feng L."/>
        </authorList>
    </citation>
    <scope>NUCLEOTIDE SEQUENCE</scope>
    <source>
        <strain evidence="2">CinnocuumLFYP12</strain>
    </source>
</reference>
<feature type="domain" description="HTH cro/C1-type" evidence="1">
    <location>
        <begin position="7"/>
        <end position="62"/>
    </location>
</feature>
<proteinExistence type="predicted"/>
<dbReference type="AlphaFoldDB" id="A0A6N2TY93"/>
<dbReference type="GO" id="GO:0003677">
    <property type="term" value="F:DNA binding"/>
    <property type="evidence" value="ECO:0007669"/>
    <property type="project" value="InterPro"/>
</dbReference>
<dbReference type="PROSITE" id="PS50943">
    <property type="entry name" value="HTH_CROC1"/>
    <property type="match status" value="1"/>
</dbReference>
<dbReference type="CDD" id="cd00093">
    <property type="entry name" value="HTH_XRE"/>
    <property type="match status" value="1"/>
</dbReference>
<dbReference type="InterPro" id="IPR001387">
    <property type="entry name" value="Cro/C1-type_HTH"/>
</dbReference>
<dbReference type="SMART" id="SM00530">
    <property type="entry name" value="HTH_XRE"/>
    <property type="match status" value="1"/>
</dbReference>
<gene>
    <name evidence="2" type="ORF">CILFYP12_01549</name>
</gene>
<dbReference type="InterPro" id="IPR010982">
    <property type="entry name" value="Lambda_DNA-bd_dom_sf"/>
</dbReference>
<evidence type="ECO:0000313" key="2">
    <source>
        <dbReference type="EMBL" id="VYT10805.1"/>
    </source>
</evidence>
<sequence length="80" mass="9392">MKIKENLAYCRRKRKLSYRELGELTNINYVTLYYIECGKTPNPQILVIVTLAQFFNISLDEFVNVDLKCKNNIEDKANDT</sequence>
<organism evidence="2">
    <name type="scientific">Clostridium innocuum</name>
    <dbReference type="NCBI Taxonomy" id="1522"/>
    <lineage>
        <taxon>Bacteria</taxon>
        <taxon>Bacillati</taxon>
        <taxon>Bacillota</taxon>
        <taxon>Clostridia</taxon>
        <taxon>Eubacteriales</taxon>
        <taxon>Clostridiaceae</taxon>
        <taxon>Clostridium</taxon>
    </lineage>
</organism>
<dbReference type="SUPFAM" id="SSF47413">
    <property type="entry name" value="lambda repressor-like DNA-binding domains"/>
    <property type="match status" value="1"/>
</dbReference>
<dbReference type="Gene3D" id="1.10.260.40">
    <property type="entry name" value="lambda repressor-like DNA-binding domains"/>
    <property type="match status" value="1"/>
</dbReference>
<name>A0A6N2TY93_CLOIN</name>
<dbReference type="Pfam" id="PF01381">
    <property type="entry name" value="HTH_3"/>
    <property type="match status" value="1"/>
</dbReference>
<accession>A0A6N2TY93</accession>
<evidence type="ECO:0000259" key="1">
    <source>
        <dbReference type="PROSITE" id="PS50943"/>
    </source>
</evidence>